<dbReference type="NCBIfam" id="TIGR00613">
    <property type="entry name" value="reco"/>
    <property type="match status" value="1"/>
</dbReference>
<dbReference type="HAMAP" id="MF_00201">
    <property type="entry name" value="RecO"/>
    <property type="match status" value="1"/>
</dbReference>
<evidence type="ECO:0000256" key="3">
    <source>
        <dbReference type="ARBA" id="ARBA00022763"/>
    </source>
</evidence>
<feature type="domain" description="DNA replication/recombination mediator RecO N-terminal" evidence="8">
    <location>
        <begin position="1"/>
        <end position="81"/>
    </location>
</feature>
<dbReference type="GO" id="GO:0006310">
    <property type="term" value="P:DNA recombination"/>
    <property type="evidence" value="ECO:0007669"/>
    <property type="project" value="UniProtKB-UniRule"/>
</dbReference>
<dbReference type="Pfam" id="PF11967">
    <property type="entry name" value="RecO_N"/>
    <property type="match status" value="1"/>
</dbReference>
<dbReference type="Pfam" id="PF02565">
    <property type="entry name" value="RecO_C"/>
    <property type="match status" value="1"/>
</dbReference>
<protein>
    <recommendedName>
        <fullName evidence="2 7">DNA repair protein RecO</fullName>
    </recommendedName>
    <alternativeName>
        <fullName evidence="6 7">Recombination protein O</fullName>
    </alternativeName>
</protein>
<organism evidence="9 10">
    <name type="scientific">Aerophobetes bacterium</name>
    <dbReference type="NCBI Taxonomy" id="2030807"/>
    <lineage>
        <taxon>Bacteria</taxon>
        <taxon>Candidatus Aerophobota</taxon>
    </lineage>
</organism>
<evidence type="ECO:0000256" key="5">
    <source>
        <dbReference type="ARBA" id="ARBA00023204"/>
    </source>
</evidence>
<dbReference type="GO" id="GO:0006302">
    <property type="term" value="P:double-strand break repair"/>
    <property type="evidence" value="ECO:0007669"/>
    <property type="project" value="TreeGrafter"/>
</dbReference>
<dbReference type="EMBL" id="SOJK01000177">
    <property type="protein sequence ID" value="TET45217.1"/>
    <property type="molecule type" value="Genomic_DNA"/>
</dbReference>
<sequence>MRLYKTDAIVLSDSELGDQDKIITLLSPRYGKIRAVAKGARRLKSRFAPAMQMLSYVTAVLYKSRRIEVDTFNECKINSSFLGIRNELIRLAYGYCFVELIMKFVHGAETPPFLFNLLLKTLFLLEKIPKKSLPVLMRSFELRMLTILGYRPYLAGCVECHRKVEKERQVYFSGYEGGILCSNCSKEKTGKLVSFKTIQWMKFLRTVSLDKLATVKVAPKVDEELKVIPESYIPHRLGEEILSYSFIERVQALETEVETAKKTSSPSTETRVSWID</sequence>
<evidence type="ECO:0000259" key="8">
    <source>
        <dbReference type="Pfam" id="PF11967"/>
    </source>
</evidence>
<accession>A0A523URN5</accession>
<keyword evidence="3 7" id="KW-0227">DNA damage</keyword>
<dbReference type="InterPro" id="IPR042242">
    <property type="entry name" value="RecO_C"/>
</dbReference>
<dbReference type="PANTHER" id="PTHR33991:SF1">
    <property type="entry name" value="DNA REPAIR PROTEIN RECO"/>
    <property type="match status" value="1"/>
</dbReference>
<dbReference type="InterPro" id="IPR012340">
    <property type="entry name" value="NA-bd_OB-fold"/>
</dbReference>
<name>A0A523URN5_UNCAE</name>
<evidence type="ECO:0000313" key="10">
    <source>
        <dbReference type="Proteomes" id="UP000320679"/>
    </source>
</evidence>
<dbReference type="AlphaFoldDB" id="A0A523URN5"/>
<keyword evidence="5 7" id="KW-0234">DNA repair</keyword>
<comment type="similarity">
    <text evidence="1 7">Belongs to the RecO family.</text>
</comment>
<comment type="function">
    <text evidence="7">Involved in DNA repair and RecF pathway recombination.</text>
</comment>
<dbReference type="Proteomes" id="UP000320679">
    <property type="component" value="Unassembled WGS sequence"/>
</dbReference>
<keyword evidence="4 7" id="KW-0233">DNA recombination</keyword>
<dbReference type="InterPro" id="IPR022572">
    <property type="entry name" value="DNA_rep/recomb_RecO_N"/>
</dbReference>
<evidence type="ECO:0000256" key="4">
    <source>
        <dbReference type="ARBA" id="ARBA00023172"/>
    </source>
</evidence>
<comment type="caution">
    <text evidence="9">The sequence shown here is derived from an EMBL/GenBank/DDBJ whole genome shotgun (WGS) entry which is preliminary data.</text>
</comment>
<dbReference type="SUPFAM" id="SSF50249">
    <property type="entry name" value="Nucleic acid-binding proteins"/>
    <property type="match status" value="1"/>
</dbReference>
<gene>
    <name evidence="7 9" type="primary">recO</name>
    <name evidence="9" type="ORF">E3J59_04125</name>
</gene>
<evidence type="ECO:0000256" key="7">
    <source>
        <dbReference type="HAMAP-Rule" id="MF_00201"/>
    </source>
</evidence>
<dbReference type="PANTHER" id="PTHR33991">
    <property type="entry name" value="DNA REPAIR PROTEIN RECO"/>
    <property type="match status" value="1"/>
</dbReference>
<evidence type="ECO:0000313" key="9">
    <source>
        <dbReference type="EMBL" id="TET45217.1"/>
    </source>
</evidence>
<evidence type="ECO:0000256" key="6">
    <source>
        <dbReference type="ARBA" id="ARBA00033409"/>
    </source>
</evidence>
<dbReference type="GO" id="GO:0043590">
    <property type="term" value="C:bacterial nucleoid"/>
    <property type="evidence" value="ECO:0007669"/>
    <property type="project" value="TreeGrafter"/>
</dbReference>
<dbReference type="InterPro" id="IPR003717">
    <property type="entry name" value="RecO"/>
</dbReference>
<evidence type="ECO:0000256" key="2">
    <source>
        <dbReference type="ARBA" id="ARBA00021310"/>
    </source>
</evidence>
<dbReference type="SUPFAM" id="SSF57863">
    <property type="entry name" value="ArfGap/RecO-like zinc finger"/>
    <property type="match status" value="1"/>
</dbReference>
<dbReference type="Gene3D" id="2.40.50.140">
    <property type="entry name" value="Nucleic acid-binding proteins"/>
    <property type="match status" value="1"/>
</dbReference>
<proteinExistence type="inferred from homology"/>
<dbReference type="Gene3D" id="1.20.1440.120">
    <property type="entry name" value="Recombination protein O, C-terminal domain"/>
    <property type="match status" value="1"/>
</dbReference>
<evidence type="ECO:0000256" key="1">
    <source>
        <dbReference type="ARBA" id="ARBA00007452"/>
    </source>
</evidence>
<dbReference type="InterPro" id="IPR037278">
    <property type="entry name" value="ARFGAP/RecO"/>
</dbReference>
<reference evidence="9 10" key="1">
    <citation type="submission" date="2019-03" db="EMBL/GenBank/DDBJ databases">
        <title>Metabolic potential of uncultured bacteria and archaea associated with petroleum seepage in deep-sea sediments.</title>
        <authorList>
            <person name="Dong X."/>
            <person name="Hubert C."/>
        </authorList>
    </citation>
    <scope>NUCLEOTIDE SEQUENCE [LARGE SCALE GENOMIC DNA]</scope>
    <source>
        <strain evidence="9">E29_bin78</strain>
    </source>
</reference>